<accession>A0A7C4JJF2</accession>
<dbReference type="EMBL" id="DTCK01000012">
    <property type="protein sequence ID" value="HGQ35468.1"/>
    <property type="molecule type" value="Genomic_DNA"/>
</dbReference>
<organism evidence="2">
    <name type="scientific">Ignisphaera aggregans</name>
    <dbReference type="NCBI Taxonomy" id="334771"/>
    <lineage>
        <taxon>Archaea</taxon>
        <taxon>Thermoproteota</taxon>
        <taxon>Thermoprotei</taxon>
        <taxon>Desulfurococcales</taxon>
        <taxon>Desulfurococcaceae</taxon>
        <taxon>Ignisphaera</taxon>
    </lineage>
</organism>
<reference evidence="2" key="1">
    <citation type="journal article" date="2020" name="mSystems">
        <title>Genome- and Community-Level Interaction Insights into Carbon Utilization and Element Cycling Functions of Hydrothermarchaeota in Hydrothermal Sediment.</title>
        <authorList>
            <person name="Zhou Z."/>
            <person name="Liu Y."/>
            <person name="Xu W."/>
            <person name="Pan J."/>
            <person name="Luo Z.H."/>
            <person name="Li M."/>
        </authorList>
    </citation>
    <scope>NUCLEOTIDE SEQUENCE [LARGE SCALE GENOMIC DNA]</scope>
    <source>
        <strain evidence="2">SpSt-637</strain>
        <strain evidence="1">SpSt-667</strain>
    </source>
</reference>
<evidence type="ECO:0000313" key="1">
    <source>
        <dbReference type="EMBL" id="HGQ35468.1"/>
    </source>
</evidence>
<protein>
    <submittedName>
        <fullName evidence="2">Uncharacterized protein</fullName>
    </submittedName>
</protein>
<comment type="caution">
    <text evidence="2">The sequence shown here is derived from an EMBL/GenBank/DDBJ whole genome shotgun (WGS) entry which is preliminary data.</text>
</comment>
<proteinExistence type="predicted"/>
<name>A0A7C4JJF2_9CREN</name>
<evidence type="ECO:0000313" key="2">
    <source>
        <dbReference type="EMBL" id="HGQ64394.1"/>
    </source>
</evidence>
<sequence length="60" mass="6535">MIQNEKFLKLGFGKMVSVTRANLDGEVDGTPSSLTTHKDIVKRAIPIAKPVNLTIAANKR</sequence>
<gene>
    <name evidence="2" type="ORF">ENU08_04030</name>
    <name evidence="1" type="ORF">ENU41_02160</name>
</gene>
<dbReference type="EMBL" id="DTBD01000028">
    <property type="protein sequence ID" value="HGQ64394.1"/>
    <property type="molecule type" value="Genomic_DNA"/>
</dbReference>
<dbReference type="AlphaFoldDB" id="A0A7C4JJF2"/>